<evidence type="ECO:0000259" key="6">
    <source>
        <dbReference type="Pfam" id="PF00389"/>
    </source>
</evidence>
<dbReference type="Proteomes" id="UP001432202">
    <property type="component" value="Chromosome"/>
</dbReference>
<dbReference type="GO" id="GO:0016616">
    <property type="term" value="F:oxidoreductase activity, acting on the CH-OH group of donors, NAD or NADP as acceptor"/>
    <property type="evidence" value="ECO:0007669"/>
    <property type="project" value="InterPro"/>
</dbReference>
<dbReference type="AlphaFoldDB" id="A0AAX4L200"/>
<dbReference type="InterPro" id="IPR006139">
    <property type="entry name" value="D-isomer_2_OHA_DH_cat_dom"/>
</dbReference>
<comment type="similarity">
    <text evidence="1 5">Belongs to the D-isomer specific 2-hydroxyacid dehydrogenase family.</text>
</comment>
<reference evidence="8 9" key="1">
    <citation type="submission" date="2024-02" db="EMBL/GenBank/DDBJ databases">
        <title>STSV induces naive adaptation in Sulfolobus.</title>
        <authorList>
            <person name="Xiang X."/>
            <person name="Song M."/>
        </authorList>
    </citation>
    <scope>NUCLEOTIDE SEQUENCE [LARGE SCALE GENOMIC DNA]</scope>
    <source>
        <strain evidence="8 9">RT2</strain>
    </source>
</reference>
<evidence type="ECO:0000259" key="7">
    <source>
        <dbReference type="Pfam" id="PF02826"/>
    </source>
</evidence>
<protein>
    <submittedName>
        <fullName evidence="8">Hydroxyacid dehydrogenase</fullName>
    </submittedName>
</protein>
<feature type="domain" description="D-isomer specific 2-hydroxyacid dehydrogenase NAD-binding" evidence="7">
    <location>
        <begin position="120"/>
        <end position="292"/>
    </location>
</feature>
<dbReference type="RefSeq" id="WP_338602720.1">
    <property type="nucleotide sequence ID" value="NZ_CP146016.1"/>
</dbReference>
<dbReference type="EMBL" id="CP146016">
    <property type="protein sequence ID" value="WWQ61024.1"/>
    <property type="molecule type" value="Genomic_DNA"/>
</dbReference>
<evidence type="ECO:0000313" key="8">
    <source>
        <dbReference type="EMBL" id="WWQ61024.1"/>
    </source>
</evidence>
<dbReference type="InterPro" id="IPR036291">
    <property type="entry name" value="NAD(P)-bd_dom_sf"/>
</dbReference>
<dbReference type="InterPro" id="IPR029752">
    <property type="entry name" value="D-isomer_DH_CS1"/>
</dbReference>
<proteinExistence type="inferred from homology"/>
<evidence type="ECO:0000256" key="1">
    <source>
        <dbReference type="ARBA" id="ARBA00005854"/>
    </source>
</evidence>
<gene>
    <name evidence="8" type="ORF">V6M85_02780</name>
</gene>
<accession>A0AAX4L200</accession>
<evidence type="ECO:0000256" key="3">
    <source>
        <dbReference type="ARBA" id="ARBA00023002"/>
    </source>
</evidence>
<dbReference type="SUPFAM" id="SSF52283">
    <property type="entry name" value="Formate/glycerate dehydrogenase catalytic domain-like"/>
    <property type="match status" value="1"/>
</dbReference>
<dbReference type="PANTHER" id="PTHR42789:SF1">
    <property type="entry name" value="D-ISOMER SPECIFIC 2-HYDROXYACID DEHYDROGENASE FAMILY PROTEIN (AFU_ORTHOLOGUE AFUA_6G10090)"/>
    <property type="match status" value="1"/>
</dbReference>
<dbReference type="InterPro" id="IPR006140">
    <property type="entry name" value="D-isomer_DH_NAD-bd"/>
</dbReference>
<dbReference type="PROSITE" id="PS00671">
    <property type="entry name" value="D_2_HYDROXYACID_DH_3"/>
    <property type="match status" value="1"/>
</dbReference>
<dbReference type="GeneID" id="89335658"/>
<dbReference type="InterPro" id="IPR050857">
    <property type="entry name" value="D-2-hydroxyacid_DH"/>
</dbReference>
<dbReference type="CDD" id="cd12173">
    <property type="entry name" value="PGDH_4"/>
    <property type="match status" value="1"/>
</dbReference>
<keyword evidence="2" id="KW-0028">Amino-acid biosynthesis</keyword>
<dbReference type="PANTHER" id="PTHR42789">
    <property type="entry name" value="D-ISOMER SPECIFIC 2-HYDROXYACID DEHYDROGENASE FAMILY PROTEIN (AFU_ORTHOLOGUE AFUA_6G10090)"/>
    <property type="match status" value="1"/>
</dbReference>
<keyword evidence="4" id="KW-0520">NAD</keyword>
<dbReference type="Pfam" id="PF00389">
    <property type="entry name" value="2-Hacid_dh"/>
    <property type="match status" value="1"/>
</dbReference>
<keyword evidence="3 5" id="KW-0560">Oxidoreductase</keyword>
<dbReference type="PROSITE" id="PS00670">
    <property type="entry name" value="D_2_HYDROXYACID_DH_2"/>
    <property type="match status" value="1"/>
</dbReference>
<organism evidence="8 9">
    <name type="scientific">Sulfolobus tengchongensis</name>
    <dbReference type="NCBI Taxonomy" id="207809"/>
    <lineage>
        <taxon>Archaea</taxon>
        <taxon>Thermoproteota</taxon>
        <taxon>Thermoprotei</taxon>
        <taxon>Sulfolobales</taxon>
        <taxon>Sulfolobaceae</taxon>
        <taxon>Sulfolobus</taxon>
    </lineage>
</organism>
<dbReference type="GO" id="GO:0008652">
    <property type="term" value="P:amino acid biosynthetic process"/>
    <property type="evidence" value="ECO:0007669"/>
    <property type="project" value="UniProtKB-KW"/>
</dbReference>
<dbReference type="GO" id="GO:0051287">
    <property type="term" value="F:NAD binding"/>
    <property type="evidence" value="ECO:0007669"/>
    <property type="project" value="InterPro"/>
</dbReference>
<feature type="domain" description="D-isomer specific 2-hydroxyacid dehydrogenase catalytic" evidence="6">
    <location>
        <begin position="29"/>
        <end position="322"/>
    </location>
</feature>
<dbReference type="InterPro" id="IPR029753">
    <property type="entry name" value="D-isomer_DH_CS"/>
</dbReference>
<evidence type="ECO:0000256" key="2">
    <source>
        <dbReference type="ARBA" id="ARBA00022605"/>
    </source>
</evidence>
<name>A0AAX4L200_9CREN</name>
<keyword evidence="9" id="KW-1185">Reference proteome</keyword>
<evidence type="ECO:0000256" key="4">
    <source>
        <dbReference type="ARBA" id="ARBA00023027"/>
    </source>
</evidence>
<evidence type="ECO:0000256" key="5">
    <source>
        <dbReference type="RuleBase" id="RU003719"/>
    </source>
</evidence>
<dbReference type="SUPFAM" id="SSF51735">
    <property type="entry name" value="NAD(P)-binding Rossmann-fold domains"/>
    <property type="match status" value="1"/>
</dbReference>
<sequence>MSRNVKPKVLIEKDILDVNSARIRSLIEELGNLAEIVSIDPYASKDEWIMKVKDVVAIVNRKGKIDKEIILVATNLKIISRTGVGVDETRIDLTEAKNRGIIITYNPGVNSPSVAELTFLLILALYRKLITINDLVRNGRWIEGQRLLGMELYGKTIGIIGLGNIGRRVAKIAKAFEANVIGYDPYIKDTVGVDEIVDLKTLLSRSDVVTIHVPLTKETKGMIGKNELSLMKKNAILINTSRGGIVDEDALYEALKAGNIAGAGLDVLSVEPPLESNPLLKLDNVIVTPHIGGVTIEAFERSVENAIMEVIRFLRGEPLKNIYKY</sequence>
<evidence type="ECO:0000313" key="9">
    <source>
        <dbReference type="Proteomes" id="UP001432202"/>
    </source>
</evidence>
<dbReference type="PROSITE" id="PS00065">
    <property type="entry name" value="D_2_HYDROXYACID_DH_1"/>
    <property type="match status" value="1"/>
</dbReference>
<dbReference type="Pfam" id="PF02826">
    <property type="entry name" value="2-Hacid_dh_C"/>
    <property type="match status" value="1"/>
</dbReference>
<dbReference type="FunFam" id="3.40.50.720:FF:000203">
    <property type="entry name" value="D-3-phosphoglycerate dehydrogenase (SerA)"/>
    <property type="match status" value="1"/>
</dbReference>
<dbReference type="Gene3D" id="3.40.50.720">
    <property type="entry name" value="NAD(P)-binding Rossmann-like Domain"/>
    <property type="match status" value="2"/>
</dbReference>